<accession>A0A835Z7T7</accession>
<gene>
    <name evidence="2" type="ORF">JKP88DRAFT_235166</name>
</gene>
<evidence type="ECO:0000313" key="2">
    <source>
        <dbReference type="EMBL" id="KAG5187574.1"/>
    </source>
</evidence>
<protein>
    <submittedName>
        <fullName evidence="2">Uncharacterized protein</fullName>
    </submittedName>
</protein>
<dbReference type="EMBL" id="JAFCMP010000088">
    <property type="protein sequence ID" value="KAG5187574.1"/>
    <property type="molecule type" value="Genomic_DNA"/>
</dbReference>
<organism evidence="2 3">
    <name type="scientific">Tribonema minus</name>
    <dbReference type="NCBI Taxonomy" id="303371"/>
    <lineage>
        <taxon>Eukaryota</taxon>
        <taxon>Sar</taxon>
        <taxon>Stramenopiles</taxon>
        <taxon>Ochrophyta</taxon>
        <taxon>PX clade</taxon>
        <taxon>Xanthophyceae</taxon>
        <taxon>Tribonematales</taxon>
        <taxon>Tribonemataceae</taxon>
        <taxon>Tribonema</taxon>
    </lineage>
</organism>
<evidence type="ECO:0000256" key="1">
    <source>
        <dbReference type="SAM" id="MobiDB-lite"/>
    </source>
</evidence>
<keyword evidence="3" id="KW-1185">Reference proteome</keyword>
<evidence type="ECO:0000313" key="3">
    <source>
        <dbReference type="Proteomes" id="UP000664859"/>
    </source>
</evidence>
<feature type="compositionally biased region" description="Basic and acidic residues" evidence="1">
    <location>
        <begin position="157"/>
        <end position="166"/>
    </location>
</feature>
<dbReference type="AlphaFoldDB" id="A0A835Z7T7"/>
<sequence>MYCVAIGVFTLCCNQRTGEHFCVHLRPRGAAMLTSHTPVRMLIITVMSPACGSLSMPFYLLLPCATQCLALALLHIHTLTQPHTLLLRFSVAHSCKHTSSRSLVGHRRHRMAHGPVGSYMSFSCCCSCRILAVGGSCRRCAFCRLRHRQRGENGAVHAEDATRDGRASGIAESSPRAEGQQS</sequence>
<dbReference type="Proteomes" id="UP000664859">
    <property type="component" value="Unassembled WGS sequence"/>
</dbReference>
<comment type="caution">
    <text evidence="2">The sequence shown here is derived from an EMBL/GenBank/DDBJ whole genome shotgun (WGS) entry which is preliminary data.</text>
</comment>
<reference evidence="2" key="1">
    <citation type="submission" date="2021-02" db="EMBL/GenBank/DDBJ databases">
        <title>First Annotated Genome of the Yellow-green Alga Tribonema minus.</title>
        <authorList>
            <person name="Mahan K.M."/>
        </authorList>
    </citation>
    <scope>NUCLEOTIDE SEQUENCE</scope>
    <source>
        <strain evidence="2">UTEX B ZZ1240</strain>
    </source>
</reference>
<name>A0A835Z7T7_9STRA</name>
<proteinExistence type="predicted"/>
<feature type="region of interest" description="Disordered" evidence="1">
    <location>
        <begin position="154"/>
        <end position="182"/>
    </location>
</feature>